<comment type="caution">
    <text evidence="1">The sequence shown here is derived from an EMBL/GenBank/DDBJ whole genome shotgun (WGS) entry which is preliminary data.</text>
</comment>
<dbReference type="Proteomes" id="UP000324222">
    <property type="component" value="Unassembled WGS sequence"/>
</dbReference>
<evidence type="ECO:0000313" key="1">
    <source>
        <dbReference type="EMBL" id="MPD04753.1"/>
    </source>
</evidence>
<evidence type="ECO:0000313" key="2">
    <source>
        <dbReference type="Proteomes" id="UP000324222"/>
    </source>
</evidence>
<name>A0A5B7K838_PORTR</name>
<protein>
    <submittedName>
        <fullName evidence="1">Uncharacterized protein</fullName>
    </submittedName>
</protein>
<proteinExistence type="predicted"/>
<gene>
    <name evidence="1" type="ORF">E2C01_100459</name>
</gene>
<organism evidence="1 2">
    <name type="scientific">Portunus trituberculatus</name>
    <name type="common">Swimming crab</name>
    <name type="synonym">Neptunus trituberculatus</name>
    <dbReference type="NCBI Taxonomy" id="210409"/>
    <lineage>
        <taxon>Eukaryota</taxon>
        <taxon>Metazoa</taxon>
        <taxon>Ecdysozoa</taxon>
        <taxon>Arthropoda</taxon>
        <taxon>Crustacea</taxon>
        <taxon>Multicrustacea</taxon>
        <taxon>Malacostraca</taxon>
        <taxon>Eumalacostraca</taxon>
        <taxon>Eucarida</taxon>
        <taxon>Decapoda</taxon>
        <taxon>Pleocyemata</taxon>
        <taxon>Brachyura</taxon>
        <taxon>Eubrachyura</taxon>
        <taxon>Portunoidea</taxon>
        <taxon>Portunidae</taxon>
        <taxon>Portuninae</taxon>
        <taxon>Portunus</taxon>
    </lineage>
</organism>
<keyword evidence="2" id="KW-1185">Reference proteome</keyword>
<dbReference type="AlphaFoldDB" id="A0A5B7K838"/>
<reference evidence="1 2" key="1">
    <citation type="submission" date="2019-05" db="EMBL/GenBank/DDBJ databases">
        <title>Another draft genome of Portunus trituberculatus and its Hox gene families provides insights of decapod evolution.</title>
        <authorList>
            <person name="Jeong J.-H."/>
            <person name="Song I."/>
            <person name="Kim S."/>
            <person name="Choi T."/>
            <person name="Kim D."/>
            <person name="Ryu S."/>
            <person name="Kim W."/>
        </authorList>
    </citation>
    <scope>NUCLEOTIDE SEQUENCE [LARGE SCALE GENOMIC DNA]</scope>
    <source>
        <tissue evidence="1">Muscle</tissue>
    </source>
</reference>
<dbReference type="EMBL" id="VSRR010142569">
    <property type="protein sequence ID" value="MPD04753.1"/>
    <property type="molecule type" value="Genomic_DNA"/>
</dbReference>
<accession>A0A5B7K838</accession>
<sequence length="59" mass="6411">MCEHPVLANICLLSFHSSASTCLGRRCSLDPSTLTTAATQCPCSRETSRLWSTVAKVRL</sequence>